<gene>
    <name evidence="2" type="ORF">M9Y10_030866</name>
</gene>
<proteinExistence type="predicted"/>
<keyword evidence="3" id="KW-1185">Reference proteome</keyword>
<sequence length="197" mass="23061">MIDSGPNSVDPDSFFDDEKSYNYDPFSSDDNYQDLYDFHLDFNNGENEVNYFVQSSLLNNDNTTIAPDQVLPSSSSNSSNSDKSQQNPIILKECSFRGSTCRSSKTKVRLSDNQQDFKDNFYQMFTSKKKFDKKLVRGIHNNICAHFNFKKMTRDQYRMIDLYFKEYAKYSQQILIYLRDNKEEILKLVLGLSDVKK</sequence>
<reference evidence="2 3" key="1">
    <citation type="submission" date="2024-04" db="EMBL/GenBank/DDBJ databases">
        <title>Tritrichomonas musculus Genome.</title>
        <authorList>
            <person name="Alves-Ferreira E."/>
            <person name="Grigg M."/>
            <person name="Lorenzi H."/>
            <person name="Galac M."/>
        </authorList>
    </citation>
    <scope>NUCLEOTIDE SEQUENCE [LARGE SCALE GENOMIC DNA]</scope>
    <source>
        <strain evidence="2 3">EAF2021</strain>
    </source>
</reference>
<name>A0ABR2H282_9EUKA</name>
<dbReference type="EMBL" id="JAPFFF010000047">
    <property type="protein sequence ID" value="KAK8840310.1"/>
    <property type="molecule type" value="Genomic_DNA"/>
</dbReference>
<protein>
    <submittedName>
        <fullName evidence="2">Uncharacterized protein</fullName>
    </submittedName>
</protein>
<accession>A0ABR2H282</accession>
<evidence type="ECO:0000313" key="3">
    <source>
        <dbReference type="Proteomes" id="UP001470230"/>
    </source>
</evidence>
<feature type="region of interest" description="Disordered" evidence="1">
    <location>
        <begin position="64"/>
        <end position="86"/>
    </location>
</feature>
<evidence type="ECO:0000256" key="1">
    <source>
        <dbReference type="SAM" id="MobiDB-lite"/>
    </source>
</evidence>
<dbReference type="Proteomes" id="UP001470230">
    <property type="component" value="Unassembled WGS sequence"/>
</dbReference>
<comment type="caution">
    <text evidence="2">The sequence shown here is derived from an EMBL/GenBank/DDBJ whole genome shotgun (WGS) entry which is preliminary data.</text>
</comment>
<organism evidence="2 3">
    <name type="scientific">Tritrichomonas musculus</name>
    <dbReference type="NCBI Taxonomy" id="1915356"/>
    <lineage>
        <taxon>Eukaryota</taxon>
        <taxon>Metamonada</taxon>
        <taxon>Parabasalia</taxon>
        <taxon>Tritrichomonadida</taxon>
        <taxon>Tritrichomonadidae</taxon>
        <taxon>Tritrichomonas</taxon>
    </lineage>
</organism>
<evidence type="ECO:0000313" key="2">
    <source>
        <dbReference type="EMBL" id="KAK8840310.1"/>
    </source>
</evidence>